<keyword evidence="1" id="KW-0812">Transmembrane</keyword>
<keyword evidence="1" id="KW-1133">Transmembrane helix</keyword>
<sequence>MTLEQDSLSAAFTPNTAPKRFGPPQVALVLGGLALIAAAGAFIYEQQQTAALKDHLAAQLAVQTQRANEAQAAFTASQTRLRTMEQELALLTAHDQQAQGQQATLNNLYDSLTRTETQRALADIEQTLTAASQQLQLAGGVDAALVALNSADQKLLELNKPELITVRQVLSKDIEKLKTLPALDIVGMTAQLDSVMETLDRLPLAIDTHPVVPLGNQPASRGAVTDFGSEVWNELKQLIVIRRMDKPDAVLLSPDQAFFLRENIKLRLLDARSALLRHDQKSYSADLAAAQKYLQQYFDNSAANTQEVQARIKQLAQASLTLTLPTLDTSLAAVRNARAVAERAKP</sequence>
<dbReference type="AlphaFoldDB" id="A0A0N0XHS4"/>
<keyword evidence="2" id="KW-0808">Transferase</keyword>
<evidence type="ECO:0000313" key="3">
    <source>
        <dbReference type="Proteomes" id="UP000037939"/>
    </source>
</evidence>
<name>A0A0N0XHS4_9NEIS</name>
<dbReference type="STRING" id="857265.WG78_13275"/>
<accession>A0A0N0XHS4</accession>
<keyword evidence="2" id="KW-0489">Methyltransferase</keyword>
<dbReference type="EC" id="2.1.1.107" evidence="2"/>
<reference evidence="2 3" key="1">
    <citation type="submission" date="2015-07" db="EMBL/GenBank/DDBJ databases">
        <title>Draft genome sequence of the Amantichitinum ursilacus IGB-41, a new chitin-degrading bacterium.</title>
        <authorList>
            <person name="Kirstahler P."/>
            <person name="Guenther M."/>
            <person name="Grumaz C."/>
            <person name="Rupp S."/>
            <person name="Zibek S."/>
            <person name="Sohn K."/>
        </authorList>
    </citation>
    <scope>NUCLEOTIDE SEQUENCE [LARGE SCALE GENOMIC DNA]</scope>
    <source>
        <strain evidence="2 3">IGB-41</strain>
    </source>
</reference>
<protein>
    <submittedName>
        <fullName evidence="2">Putative uroporphyrinogen-III C-methyltransferase</fullName>
        <ecNumber evidence="2">2.1.1.107</ecNumber>
    </submittedName>
</protein>
<dbReference type="Pfam" id="PF04375">
    <property type="entry name" value="HemX"/>
    <property type="match status" value="1"/>
</dbReference>
<gene>
    <name evidence="2" type="primary">hemX</name>
    <name evidence="2" type="ORF">WG78_13275</name>
</gene>
<dbReference type="InterPro" id="IPR007470">
    <property type="entry name" value="HemX"/>
</dbReference>
<dbReference type="PATRIC" id="fig|857265.3.peg.2733"/>
<evidence type="ECO:0000313" key="2">
    <source>
        <dbReference type="EMBL" id="KPC52033.1"/>
    </source>
</evidence>
<feature type="transmembrane region" description="Helical" evidence="1">
    <location>
        <begin position="26"/>
        <end position="44"/>
    </location>
</feature>
<proteinExistence type="predicted"/>
<dbReference type="Proteomes" id="UP000037939">
    <property type="component" value="Unassembled WGS sequence"/>
</dbReference>
<dbReference type="GO" id="GO:0032259">
    <property type="term" value="P:methylation"/>
    <property type="evidence" value="ECO:0007669"/>
    <property type="project" value="UniProtKB-KW"/>
</dbReference>
<dbReference type="OrthoDB" id="9787650at2"/>
<dbReference type="RefSeq" id="WP_053938306.1">
    <property type="nucleotide sequence ID" value="NZ_LAQT01000010.1"/>
</dbReference>
<dbReference type="PANTHER" id="PTHR38043">
    <property type="entry name" value="PROTEIN HEMX"/>
    <property type="match status" value="1"/>
</dbReference>
<keyword evidence="1" id="KW-0472">Membrane</keyword>
<dbReference type="GO" id="GO:0004851">
    <property type="term" value="F:uroporphyrin-III C-methyltransferase activity"/>
    <property type="evidence" value="ECO:0007669"/>
    <property type="project" value="UniProtKB-EC"/>
</dbReference>
<dbReference type="EMBL" id="LAQT01000010">
    <property type="protein sequence ID" value="KPC52033.1"/>
    <property type="molecule type" value="Genomic_DNA"/>
</dbReference>
<evidence type="ECO:0000256" key="1">
    <source>
        <dbReference type="SAM" id="Phobius"/>
    </source>
</evidence>
<comment type="caution">
    <text evidence="2">The sequence shown here is derived from an EMBL/GenBank/DDBJ whole genome shotgun (WGS) entry which is preliminary data.</text>
</comment>
<keyword evidence="3" id="KW-1185">Reference proteome</keyword>
<dbReference type="PANTHER" id="PTHR38043:SF1">
    <property type="entry name" value="PROTEIN HEMX"/>
    <property type="match status" value="1"/>
</dbReference>
<organism evidence="2 3">
    <name type="scientific">Amantichitinum ursilacus</name>
    <dbReference type="NCBI Taxonomy" id="857265"/>
    <lineage>
        <taxon>Bacteria</taxon>
        <taxon>Pseudomonadati</taxon>
        <taxon>Pseudomonadota</taxon>
        <taxon>Betaproteobacteria</taxon>
        <taxon>Neisseriales</taxon>
        <taxon>Chitinibacteraceae</taxon>
        <taxon>Amantichitinum</taxon>
    </lineage>
</organism>